<evidence type="ECO:0000259" key="7">
    <source>
        <dbReference type="Pfam" id="PF16363"/>
    </source>
</evidence>
<dbReference type="GO" id="GO:0008446">
    <property type="term" value="F:GDP-mannose 4,6-dehydratase activity"/>
    <property type="evidence" value="ECO:0007669"/>
    <property type="project" value="UniProtKB-EC"/>
</dbReference>
<dbReference type="FunFam" id="3.40.50.720:FF:000924">
    <property type="entry name" value="GDP-mannose 4,6 dehydratase"/>
    <property type="match status" value="1"/>
</dbReference>
<reference evidence="8 9" key="1">
    <citation type="submission" date="2018-10" db="EMBL/GenBank/DDBJ databases">
        <title>Draft genome of Mycobacterium hodleri strain B.</title>
        <authorList>
            <person name="Amande T.J."/>
            <person name="Mcgenity T.J."/>
        </authorList>
    </citation>
    <scope>NUCLEOTIDE SEQUENCE [LARGE SCALE GENOMIC DNA]</scope>
    <source>
        <strain evidence="8 9">B</strain>
    </source>
</reference>
<organism evidence="8 9">
    <name type="scientific">Mycolicibacterium hodleri</name>
    <dbReference type="NCBI Taxonomy" id="49897"/>
    <lineage>
        <taxon>Bacteria</taxon>
        <taxon>Bacillati</taxon>
        <taxon>Actinomycetota</taxon>
        <taxon>Actinomycetes</taxon>
        <taxon>Mycobacteriales</taxon>
        <taxon>Mycobacteriaceae</taxon>
        <taxon>Mycolicibacterium</taxon>
    </lineage>
</organism>
<dbReference type="Gene3D" id="3.90.25.10">
    <property type="entry name" value="UDP-galactose 4-epimerase, domain 1"/>
    <property type="match status" value="1"/>
</dbReference>
<dbReference type="Proteomes" id="UP000315759">
    <property type="component" value="Unassembled WGS sequence"/>
</dbReference>
<keyword evidence="5" id="KW-0456">Lyase</keyword>
<evidence type="ECO:0000313" key="9">
    <source>
        <dbReference type="Proteomes" id="UP000315759"/>
    </source>
</evidence>
<dbReference type="AlphaFoldDB" id="A0A544W5N8"/>
<dbReference type="EC" id="4.2.1.47" evidence="4"/>
<dbReference type="Gene3D" id="3.40.50.720">
    <property type="entry name" value="NAD(P)-binding Rossmann-like Domain"/>
    <property type="match status" value="1"/>
</dbReference>
<comment type="cofactor">
    <cofactor evidence="2">
        <name>NADP(+)</name>
        <dbReference type="ChEBI" id="CHEBI:58349"/>
    </cofactor>
</comment>
<accession>A0A544W5N8</accession>
<comment type="catalytic activity">
    <reaction evidence="1">
        <text>GDP-alpha-D-mannose = GDP-4-dehydro-alpha-D-rhamnose + H2O</text>
        <dbReference type="Rhea" id="RHEA:23820"/>
        <dbReference type="ChEBI" id="CHEBI:15377"/>
        <dbReference type="ChEBI" id="CHEBI:57527"/>
        <dbReference type="ChEBI" id="CHEBI:57964"/>
        <dbReference type="EC" id="4.2.1.47"/>
    </reaction>
</comment>
<dbReference type="CDD" id="cd05260">
    <property type="entry name" value="GDP_MD_SDR_e"/>
    <property type="match status" value="1"/>
</dbReference>
<evidence type="ECO:0000256" key="6">
    <source>
        <dbReference type="ARBA" id="ARBA00059383"/>
    </source>
</evidence>
<name>A0A544W5N8_9MYCO</name>
<evidence type="ECO:0000256" key="5">
    <source>
        <dbReference type="ARBA" id="ARBA00023239"/>
    </source>
</evidence>
<dbReference type="InterPro" id="IPR016040">
    <property type="entry name" value="NAD(P)-bd_dom"/>
</dbReference>
<evidence type="ECO:0000256" key="4">
    <source>
        <dbReference type="ARBA" id="ARBA00011989"/>
    </source>
</evidence>
<evidence type="ECO:0000256" key="2">
    <source>
        <dbReference type="ARBA" id="ARBA00001937"/>
    </source>
</evidence>
<proteinExistence type="inferred from homology"/>
<sequence length="320" mass="33847">MKVALVTGVTGQDGYYLSRLLRDSGVAVHGVVGPNEGPQSVAIPEVTAHAANLTDGDAVLDLVTKVSPDYVFHLAGVSSVALSWDRPVYTADVNAVATTALLDACLKVQDATGRSIAVVNASSAEIFAGSAGSRQTEDTPVRPTSPYGVSKAMGHMMCHVYRDRGLQASNAILFNHESPRRPTSFVTRKITAAVAAISRGEQSSVRLGNIAVRRDWGWAPDYVDAMFRMATHETGDDFVVATGVDHSIADFAAAAFASVGITDWETKVDVDADLIRPADIDVMVGDAAKAATVLGWRTTKSFDQIVAAMVEADLGREQPS</sequence>
<dbReference type="PANTHER" id="PTHR43715:SF1">
    <property type="entry name" value="GDP-MANNOSE 4,6 DEHYDRATASE"/>
    <property type="match status" value="1"/>
</dbReference>
<evidence type="ECO:0000313" key="8">
    <source>
        <dbReference type="EMBL" id="TQR87567.1"/>
    </source>
</evidence>
<comment type="function">
    <text evidence="6">Catalyzes the conversion of GDP-D-mannose to GDP-4-dehydro-6-deoxy-D-mannose.</text>
</comment>
<dbReference type="GO" id="GO:0042351">
    <property type="term" value="P:'de novo' GDP-L-fucose biosynthetic process"/>
    <property type="evidence" value="ECO:0007669"/>
    <property type="project" value="TreeGrafter"/>
</dbReference>
<dbReference type="Pfam" id="PF16363">
    <property type="entry name" value="GDP_Man_Dehyd"/>
    <property type="match status" value="1"/>
</dbReference>
<comment type="caution">
    <text evidence="8">The sequence shown here is derived from an EMBL/GenBank/DDBJ whole genome shotgun (WGS) entry which is preliminary data.</text>
</comment>
<gene>
    <name evidence="8" type="ORF">D8S82_05015</name>
</gene>
<keyword evidence="9" id="KW-1185">Reference proteome</keyword>
<dbReference type="PANTHER" id="PTHR43715">
    <property type="entry name" value="GDP-MANNOSE 4,6-DEHYDRATASE"/>
    <property type="match status" value="1"/>
</dbReference>
<dbReference type="RefSeq" id="WP_142551026.1">
    <property type="nucleotide sequence ID" value="NZ_VIFX01000005.1"/>
</dbReference>
<dbReference type="SUPFAM" id="SSF51735">
    <property type="entry name" value="NAD(P)-binding Rossmann-fold domains"/>
    <property type="match status" value="1"/>
</dbReference>
<dbReference type="InterPro" id="IPR006368">
    <property type="entry name" value="GDP_Man_deHydtase"/>
</dbReference>
<comment type="similarity">
    <text evidence="3">Belongs to the NAD(P)-dependent epimerase/dehydratase family. GDP-mannose 4,6-dehydratase subfamily.</text>
</comment>
<feature type="domain" description="NAD(P)-binding" evidence="7">
    <location>
        <begin position="5"/>
        <end position="309"/>
    </location>
</feature>
<protein>
    <recommendedName>
        <fullName evidence="4">GDP-mannose 4,6-dehydratase</fullName>
        <ecNumber evidence="4">4.2.1.47</ecNumber>
    </recommendedName>
</protein>
<dbReference type="EMBL" id="VIFX01000005">
    <property type="protein sequence ID" value="TQR87567.1"/>
    <property type="molecule type" value="Genomic_DNA"/>
</dbReference>
<evidence type="ECO:0000256" key="1">
    <source>
        <dbReference type="ARBA" id="ARBA00000188"/>
    </source>
</evidence>
<dbReference type="InterPro" id="IPR036291">
    <property type="entry name" value="NAD(P)-bd_dom_sf"/>
</dbReference>
<evidence type="ECO:0000256" key="3">
    <source>
        <dbReference type="ARBA" id="ARBA00009263"/>
    </source>
</evidence>